<accession>A0A8R7R113</accession>
<name>A0A8R7R113_TRIUA</name>
<proteinExistence type="predicted"/>
<protein>
    <submittedName>
        <fullName evidence="1">Uncharacterized protein</fullName>
    </submittedName>
</protein>
<evidence type="ECO:0000313" key="2">
    <source>
        <dbReference type="Proteomes" id="UP000015106"/>
    </source>
</evidence>
<evidence type="ECO:0000313" key="1">
    <source>
        <dbReference type="EnsemblPlants" id="TuG1812G0700001396.01.T02.cds373506"/>
    </source>
</evidence>
<dbReference type="Gramene" id="TuG1812G0700001396.01.T02">
    <property type="protein sequence ID" value="TuG1812G0700001396.01.T02.cds373506"/>
    <property type="gene ID" value="TuG1812G0700001396.01"/>
</dbReference>
<dbReference type="EnsemblPlants" id="TuG1812G0700001396.01.T02">
    <property type="protein sequence ID" value="TuG1812G0700001396.01.T02.cds373506"/>
    <property type="gene ID" value="TuG1812G0700001396.01"/>
</dbReference>
<organism evidence="1 2">
    <name type="scientific">Triticum urartu</name>
    <name type="common">Red wild einkorn</name>
    <name type="synonym">Crithodium urartu</name>
    <dbReference type="NCBI Taxonomy" id="4572"/>
    <lineage>
        <taxon>Eukaryota</taxon>
        <taxon>Viridiplantae</taxon>
        <taxon>Streptophyta</taxon>
        <taxon>Embryophyta</taxon>
        <taxon>Tracheophyta</taxon>
        <taxon>Spermatophyta</taxon>
        <taxon>Magnoliopsida</taxon>
        <taxon>Liliopsida</taxon>
        <taxon>Poales</taxon>
        <taxon>Poaceae</taxon>
        <taxon>BOP clade</taxon>
        <taxon>Pooideae</taxon>
        <taxon>Triticodae</taxon>
        <taxon>Triticeae</taxon>
        <taxon>Triticinae</taxon>
        <taxon>Triticum</taxon>
    </lineage>
</organism>
<keyword evidence="2" id="KW-1185">Reference proteome</keyword>
<dbReference type="AlphaFoldDB" id="A0A8R7R113"/>
<reference evidence="1" key="2">
    <citation type="submission" date="2018-03" db="EMBL/GenBank/DDBJ databases">
        <title>The Triticum urartu genome reveals the dynamic nature of wheat genome evolution.</title>
        <authorList>
            <person name="Ling H."/>
            <person name="Ma B."/>
            <person name="Shi X."/>
            <person name="Liu H."/>
            <person name="Dong L."/>
            <person name="Sun H."/>
            <person name="Cao Y."/>
            <person name="Gao Q."/>
            <person name="Zheng S."/>
            <person name="Li Y."/>
            <person name="Yu Y."/>
            <person name="Du H."/>
            <person name="Qi M."/>
            <person name="Li Y."/>
            <person name="Yu H."/>
            <person name="Cui Y."/>
            <person name="Wang N."/>
            <person name="Chen C."/>
            <person name="Wu H."/>
            <person name="Zhao Y."/>
            <person name="Zhang J."/>
            <person name="Li Y."/>
            <person name="Zhou W."/>
            <person name="Zhang B."/>
            <person name="Hu W."/>
            <person name="Eijk M."/>
            <person name="Tang J."/>
            <person name="Witsenboer H."/>
            <person name="Zhao S."/>
            <person name="Li Z."/>
            <person name="Zhang A."/>
            <person name="Wang D."/>
            <person name="Liang C."/>
        </authorList>
    </citation>
    <scope>NUCLEOTIDE SEQUENCE [LARGE SCALE GENOMIC DNA]</scope>
    <source>
        <strain evidence="1">cv. G1812</strain>
    </source>
</reference>
<sequence length="53" mass="6311">MTLNYVVLQDMFIDALDSNSDCHCQYILFSFARHLPFVYHLYLEWYGGLTKAF</sequence>
<reference evidence="2" key="1">
    <citation type="journal article" date="2013" name="Nature">
        <title>Draft genome of the wheat A-genome progenitor Triticum urartu.</title>
        <authorList>
            <person name="Ling H.Q."/>
            <person name="Zhao S."/>
            <person name="Liu D."/>
            <person name="Wang J."/>
            <person name="Sun H."/>
            <person name="Zhang C."/>
            <person name="Fan H."/>
            <person name="Li D."/>
            <person name="Dong L."/>
            <person name="Tao Y."/>
            <person name="Gao C."/>
            <person name="Wu H."/>
            <person name="Li Y."/>
            <person name="Cui Y."/>
            <person name="Guo X."/>
            <person name="Zheng S."/>
            <person name="Wang B."/>
            <person name="Yu K."/>
            <person name="Liang Q."/>
            <person name="Yang W."/>
            <person name="Lou X."/>
            <person name="Chen J."/>
            <person name="Feng M."/>
            <person name="Jian J."/>
            <person name="Zhang X."/>
            <person name="Luo G."/>
            <person name="Jiang Y."/>
            <person name="Liu J."/>
            <person name="Wang Z."/>
            <person name="Sha Y."/>
            <person name="Zhang B."/>
            <person name="Wu H."/>
            <person name="Tang D."/>
            <person name="Shen Q."/>
            <person name="Xue P."/>
            <person name="Zou S."/>
            <person name="Wang X."/>
            <person name="Liu X."/>
            <person name="Wang F."/>
            <person name="Yang Y."/>
            <person name="An X."/>
            <person name="Dong Z."/>
            <person name="Zhang K."/>
            <person name="Zhang X."/>
            <person name="Luo M.C."/>
            <person name="Dvorak J."/>
            <person name="Tong Y."/>
            <person name="Wang J."/>
            <person name="Yang H."/>
            <person name="Li Z."/>
            <person name="Wang D."/>
            <person name="Zhang A."/>
            <person name="Wang J."/>
        </authorList>
    </citation>
    <scope>NUCLEOTIDE SEQUENCE</scope>
    <source>
        <strain evidence="2">cv. G1812</strain>
    </source>
</reference>
<dbReference type="Proteomes" id="UP000015106">
    <property type="component" value="Chromosome 7"/>
</dbReference>
<reference evidence="1" key="3">
    <citation type="submission" date="2022-06" db="UniProtKB">
        <authorList>
            <consortium name="EnsemblPlants"/>
        </authorList>
    </citation>
    <scope>IDENTIFICATION</scope>
</reference>